<reference evidence="2" key="1">
    <citation type="submission" date="2023-05" db="EMBL/GenBank/DDBJ databases">
        <authorList>
            <person name="Stuckert A."/>
        </authorList>
    </citation>
    <scope>NUCLEOTIDE SEQUENCE</scope>
</reference>
<dbReference type="EMBL" id="CATNWA010004922">
    <property type="protein sequence ID" value="CAI9548938.1"/>
    <property type="molecule type" value="Genomic_DNA"/>
</dbReference>
<comment type="caution">
    <text evidence="2">The sequence shown here is derived from an EMBL/GenBank/DDBJ whole genome shotgun (WGS) entry which is preliminary data.</text>
</comment>
<evidence type="ECO:0000313" key="3">
    <source>
        <dbReference type="Proteomes" id="UP001162483"/>
    </source>
</evidence>
<accession>A0ABN9BMX7</accession>
<evidence type="ECO:0000256" key="1">
    <source>
        <dbReference type="SAM" id="MobiDB-lite"/>
    </source>
</evidence>
<evidence type="ECO:0000313" key="2">
    <source>
        <dbReference type="EMBL" id="CAI9548938.1"/>
    </source>
</evidence>
<proteinExistence type="predicted"/>
<protein>
    <submittedName>
        <fullName evidence="2">Uncharacterized protein</fullName>
    </submittedName>
</protein>
<dbReference type="Proteomes" id="UP001162483">
    <property type="component" value="Unassembled WGS sequence"/>
</dbReference>
<organism evidence="2 3">
    <name type="scientific">Staurois parvus</name>
    <dbReference type="NCBI Taxonomy" id="386267"/>
    <lineage>
        <taxon>Eukaryota</taxon>
        <taxon>Metazoa</taxon>
        <taxon>Chordata</taxon>
        <taxon>Craniata</taxon>
        <taxon>Vertebrata</taxon>
        <taxon>Euteleostomi</taxon>
        <taxon>Amphibia</taxon>
        <taxon>Batrachia</taxon>
        <taxon>Anura</taxon>
        <taxon>Neobatrachia</taxon>
        <taxon>Ranoidea</taxon>
        <taxon>Ranidae</taxon>
        <taxon>Staurois</taxon>
    </lineage>
</organism>
<keyword evidence="3" id="KW-1185">Reference proteome</keyword>
<name>A0ABN9BMX7_9NEOB</name>
<gene>
    <name evidence="2" type="ORF">SPARVUS_LOCUS3258096</name>
</gene>
<feature type="region of interest" description="Disordered" evidence="1">
    <location>
        <begin position="1"/>
        <end position="23"/>
    </location>
</feature>
<sequence>MQRRTDNSWGPRAIGDHGAPVSLPKLKKAYEKGSRGISWAPLLTPGPRAVS</sequence>